<feature type="signal peptide" evidence="1">
    <location>
        <begin position="1"/>
        <end position="25"/>
    </location>
</feature>
<keyword evidence="1" id="KW-0732">Signal</keyword>
<sequence length="189" mass="19447">MKYLKSSVIAATLIIAGFPAVYAVAANPASTQLKVSGTIVGSTCTTTFPTSVKIPDINQSAFIAASVNSQLGSDIDVGNVVFTGCDGHGVTLTAKGESTLAGESSKGAFKYSNASAGTENPMFYTLGYSGGTTTGDFDLTGATSASFTAQGTSFPVKQTMKVMKNANITDLSKYTGDFTTTVLYTANYK</sequence>
<reference evidence="2" key="1">
    <citation type="submission" date="2018-06" db="EMBL/GenBank/DDBJ databases">
        <authorList>
            <person name="Ashton P.M."/>
            <person name="Dallman T."/>
            <person name="Nair S."/>
            <person name="De Pinna E."/>
            <person name="Peters T."/>
            <person name="Grant K."/>
        </authorList>
    </citation>
    <scope>NUCLEOTIDE SEQUENCE [LARGE SCALE GENOMIC DNA]</scope>
    <source>
        <strain evidence="2">160804</strain>
    </source>
</reference>
<feature type="chain" id="PRO_5024960517" description="Type 1 fimbrial protein" evidence="1">
    <location>
        <begin position="26"/>
        <end position="189"/>
    </location>
</feature>
<evidence type="ECO:0008006" key="3">
    <source>
        <dbReference type="Google" id="ProtNLM"/>
    </source>
</evidence>
<dbReference type="Proteomes" id="UP000839885">
    <property type="component" value="Unassembled WGS sequence"/>
</dbReference>
<evidence type="ECO:0000256" key="1">
    <source>
        <dbReference type="SAM" id="SignalP"/>
    </source>
</evidence>
<accession>A0A5U9VZL4</accession>
<protein>
    <recommendedName>
        <fullName evidence="3">Type 1 fimbrial protein</fullName>
    </recommendedName>
</protein>
<dbReference type="AlphaFoldDB" id="A0A5U9VZL4"/>
<gene>
    <name evidence="2" type="ORF">DQK32_26905</name>
</gene>
<dbReference type="EMBL" id="AAGVNP010000344">
    <property type="protein sequence ID" value="EBS4549440.1"/>
    <property type="molecule type" value="Genomic_DNA"/>
</dbReference>
<name>A0A5U9VZL4_SALNE</name>
<proteinExistence type="predicted"/>
<comment type="caution">
    <text evidence="2">The sequence shown here is derived from an EMBL/GenBank/DDBJ whole genome shotgun (WGS) entry which is preliminary data.</text>
</comment>
<organism evidence="2">
    <name type="scientific">Salmonella newport</name>
    <dbReference type="NCBI Taxonomy" id="108619"/>
    <lineage>
        <taxon>Bacteria</taxon>
        <taxon>Pseudomonadati</taxon>
        <taxon>Pseudomonadota</taxon>
        <taxon>Gammaproteobacteria</taxon>
        <taxon>Enterobacterales</taxon>
        <taxon>Enterobacteriaceae</taxon>
        <taxon>Salmonella</taxon>
    </lineage>
</organism>
<evidence type="ECO:0000313" key="2">
    <source>
        <dbReference type="EMBL" id="EBS4549440.1"/>
    </source>
</evidence>